<proteinExistence type="predicted"/>
<protein>
    <submittedName>
        <fullName evidence="2">Uncharacterized protein</fullName>
    </submittedName>
</protein>
<dbReference type="Proteomes" id="UP000198286">
    <property type="component" value="Chromosome"/>
</dbReference>
<dbReference type="AlphaFoldDB" id="A0A220YDR5"/>
<sequence length="238" mass="25089">MYEWQGSGAQWRLFRANAPPWRWSRTMMAACWREMATAGGTVVVIGSRSGAECGAGSGTPSGSSPGPNEGLNIARHADPLGESSAGAAGSERLADRGRCVVSGSGNAAGEGRQSKRALLVVHSAPERVAPVLVRIASGRRVMSGSKRGRRSGSERRRLTETVVVRLAPAEKKILEEAAARMGISIVRLVRESINGHIREPVLATGERNGPPNIKKSERGSATADSAYAEEVVVPLGQD</sequence>
<feature type="region of interest" description="Disordered" evidence="1">
    <location>
        <begin position="202"/>
        <end position="228"/>
    </location>
</feature>
<organism evidence="2 3">
    <name type="scientific">Mycobacterium intracellulare subsp. chimaera</name>
    <dbReference type="NCBI Taxonomy" id="222805"/>
    <lineage>
        <taxon>Bacteria</taxon>
        <taxon>Bacillati</taxon>
        <taxon>Actinomycetota</taxon>
        <taxon>Actinomycetes</taxon>
        <taxon>Mycobacteriales</taxon>
        <taxon>Mycobacteriaceae</taxon>
        <taxon>Mycobacterium</taxon>
        <taxon>Mycobacterium avium complex (MAC)</taxon>
    </lineage>
</organism>
<gene>
    <name evidence="2" type="ORF">MYCOZU2_03319</name>
</gene>
<accession>A0A220YDR5</accession>
<dbReference type="EMBL" id="CP015267">
    <property type="protein sequence ID" value="ASL15707.1"/>
    <property type="molecule type" value="Genomic_DNA"/>
</dbReference>
<evidence type="ECO:0000313" key="2">
    <source>
        <dbReference type="EMBL" id="ASL15707.1"/>
    </source>
</evidence>
<reference evidence="2 3" key="1">
    <citation type="journal article" date="2017" name="Lancet Infect. Dis.">
        <title>Global outbreak of severe Mycobacterium chimaera disease after cardiac surgery: a molecular epidemiological study.</title>
        <authorList>
            <person name="van Ingen J."/>
            <person name="Kohl T."/>
            <person name="Kranzer K."/>
            <person name="Hasse B."/>
            <person name="Keller P."/>
            <person name="Szafranska A."/>
            <person name="Hillemann D."/>
            <person name="Chand M."/>
            <person name="Schreiber P."/>
            <person name="Sommerstein R."/>
            <person name="Berger C."/>
            <person name="Genoni M."/>
            <person name="Ruegg C."/>
            <person name="Troillet N."/>
            <person name="Widmer A.F."/>
            <person name="Becker S.L."/>
            <person name="Herrmann M."/>
            <person name="Eckmanns T."/>
            <person name="Haller S."/>
            <person name="Hoeller C."/>
            <person name="Debast S.B."/>
            <person name="Wolfhagen M.J."/>
            <person name="Hopman J."/>
            <person name="Kluytmans J."/>
            <person name="Langelaar M."/>
            <person name="Notermans D.W."/>
            <person name="ten Oever J."/>
            <person name="van den Barselaar P."/>
            <person name="Vonk A.B.A."/>
            <person name="Vos M.C."/>
            <person name="Ahmed N."/>
            <person name="Brown T."/>
            <person name="Crook D."/>
            <person name="Lamagni T."/>
            <person name="Phin N."/>
            <person name="Smith E.G."/>
            <person name="Zambon M."/>
            <person name="Serr A."/>
            <person name="Goetting T."/>
            <person name="Ebner W."/>
            <person name="Thuermer A."/>
            <person name="Utpatel C."/>
            <person name="Sproer C."/>
            <person name="Bunk B."/>
            <person name="Nubel U."/>
            <person name="Bloemberg G."/>
            <person name="Bottger E."/>
            <person name="Niemann S."/>
            <person name="Wagner D."/>
            <person name="Sax H."/>
        </authorList>
    </citation>
    <scope>NUCLEOTIDE SEQUENCE [LARGE SCALE GENOMIC DNA]</scope>
    <source>
        <strain evidence="2 3">ZUERICH-2</strain>
    </source>
</reference>
<name>A0A220YDR5_MYCIT</name>
<feature type="region of interest" description="Disordered" evidence="1">
    <location>
        <begin position="52"/>
        <end position="91"/>
    </location>
</feature>
<evidence type="ECO:0000313" key="3">
    <source>
        <dbReference type="Proteomes" id="UP000198286"/>
    </source>
</evidence>
<evidence type="ECO:0000256" key="1">
    <source>
        <dbReference type="SAM" id="MobiDB-lite"/>
    </source>
</evidence>